<protein>
    <recommendedName>
        <fullName evidence="3">Reverse transcriptase domain-containing protein</fullName>
    </recommendedName>
</protein>
<accession>A0A4Y2ERN2</accession>
<name>A0A4Y2ERN2_ARAVE</name>
<reference evidence="1 2" key="1">
    <citation type="journal article" date="2019" name="Sci. Rep.">
        <title>Orb-weaving spider Araneus ventricosus genome elucidates the spidroin gene catalogue.</title>
        <authorList>
            <person name="Kono N."/>
            <person name="Nakamura H."/>
            <person name="Ohtoshi R."/>
            <person name="Moran D.A.P."/>
            <person name="Shinohara A."/>
            <person name="Yoshida Y."/>
            <person name="Fujiwara M."/>
            <person name="Mori M."/>
            <person name="Tomita M."/>
            <person name="Arakawa K."/>
        </authorList>
    </citation>
    <scope>NUCLEOTIDE SEQUENCE [LARGE SCALE GENOMIC DNA]</scope>
</reference>
<comment type="caution">
    <text evidence="1">The sequence shown here is derived from an EMBL/GenBank/DDBJ whole genome shotgun (WGS) entry which is preliminary data.</text>
</comment>
<keyword evidence="2" id="KW-1185">Reference proteome</keyword>
<evidence type="ECO:0000313" key="2">
    <source>
        <dbReference type="Proteomes" id="UP000499080"/>
    </source>
</evidence>
<dbReference type="Proteomes" id="UP000499080">
    <property type="component" value="Unassembled WGS sequence"/>
</dbReference>
<dbReference type="AlphaFoldDB" id="A0A4Y2ERN2"/>
<organism evidence="1 2">
    <name type="scientific">Araneus ventricosus</name>
    <name type="common">Orbweaver spider</name>
    <name type="synonym">Epeira ventricosa</name>
    <dbReference type="NCBI Taxonomy" id="182803"/>
    <lineage>
        <taxon>Eukaryota</taxon>
        <taxon>Metazoa</taxon>
        <taxon>Ecdysozoa</taxon>
        <taxon>Arthropoda</taxon>
        <taxon>Chelicerata</taxon>
        <taxon>Arachnida</taxon>
        <taxon>Araneae</taxon>
        <taxon>Araneomorphae</taxon>
        <taxon>Entelegynae</taxon>
        <taxon>Araneoidea</taxon>
        <taxon>Araneidae</taxon>
        <taxon>Araneus</taxon>
    </lineage>
</organism>
<gene>
    <name evidence="1" type="ORF">AVEN_265007_1</name>
</gene>
<evidence type="ECO:0008006" key="3">
    <source>
        <dbReference type="Google" id="ProtNLM"/>
    </source>
</evidence>
<sequence length="139" mass="16095">MSTGESNKAIEDLNCYLEQLGKWLIMWKIKDNADKCQAVYFTRRRKATGSKNHRTFTHAPGVFIFIKIWRKCRQNGSETSRGLLRRTRSPDDFKTEFLLTPHLVTFGLRESRLQKSIAKASHLLIPQESQMLIILSANI</sequence>
<dbReference type="OrthoDB" id="412981at2759"/>
<evidence type="ECO:0000313" key="1">
    <source>
        <dbReference type="EMBL" id="GBM30554.1"/>
    </source>
</evidence>
<dbReference type="EMBL" id="BGPR01000663">
    <property type="protein sequence ID" value="GBM30554.1"/>
    <property type="molecule type" value="Genomic_DNA"/>
</dbReference>
<proteinExistence type="predicted"/>